<feature type="compositionally biased region" description="Low complexity" evidence="1">
    <location>
        <begin position="199"/>
        <end position="212"/>
    </location>
</feature>
<reference evidence="3" key="1">
    <citation type="submission" date="2016-06" db="EMBL/GenBank/DDBJ databases">
        <authorList>
            <person name="Varghese N."/>
            <person name="Submissions Spin"/>
        </authorList>
    </citation>
    <scope>NUCLEOTIDE SEQUENCE [LARGE SCALE GENOMIC DNA]</scope>
    <source>
        <strain evidence="3">DSM 43817</strain>
    </source>
</reference>
<dbReference type="SUPFAM" id="SSF140453">
    <property type="entry name" value="EsxAB dimer-like"/>
    <property type="match status" value="1"/>
</dbReference>
<dbReference type="OrthoDB" id="5185161at2"/>
<dbReference type="InterPro" id="IPR036689">
    <property type="entry name" value="ESAT-6-like_sf"/>
</dbReference>
<evidence type="ECO:0000256" key="1">
    <source>
        <dbReference type="SAM" id="MobiDB-lite"/>
    </source>
</evidence>
<protein>
    <recommendedName>
        <fullName evidence="4">Proteins of 100 residues with WXG</fullName>
    </recommendedName>
</protein>
<proteinExistence type="predicted"/>
<dbReference type="Proteomes" id="UP000198959">
    <property type="component" value="Unassembled WGS sequence"/>
</dbReference>
<gene>
    <name evidence="2" type="ORF">GA0074692_4168</name>
</gene>
<dbReference type="RefSeq" id="WP_091646797.1">
    <property type="nucleotide sequence ID" value="NZ_FMHW01000002.1"/>
</dbReference>
<evidence type="ECO:0008006" key="4">
    <source>
        <dbReference type="Google" id="ProtNLM"/>
    </source>
</evidence>
<dbReference type="AlphaFoldDB" id="A0A1C6T2E1"/>
<organism evidence="2 3">
    <name type="scientific">Micromonospora pallida</name>
    <dbReference type="NCBI Taxonomy" id="145854"/>
    <lineage>
        <taxon>Bacteria</taxon>
        <taxon>Bacillati</taxon>
        <taxon>Actinomycetota</taxon>
        <taxon>Actinomycetes</taxon>
        <taxon>Micromonosporales</taxon>
        <taxon>Micromonosporaceae</taxon>
        <taxon>Micromonospora</taxon>
    </lineage>
</organism>
<evidence type="ECO:0000313" key="2">
    <source>
        <dbReference type="EMBL" id="SCL35732.1"/>
    </source>
</evidence>
<feature type="region of interest" description="Disordered" evidence="1">
    <location>
        <begin position="102"/>
        <end position="125"/>
    </location>
</feature>
<feature type="compositionally biased region" description="Gly residues" evidence="1">
    <location>
        <begin position="213"/>
        <end position="231"/>
    </location>
</feature>
<dbReference type="EMBL" id="FMHW01000002">
    <property type="protein sequence ID" value="SCL35732.1"/>
    <property type="molecule type" value="Genomic_DNA"/>
</dbReference>
<dbReference type="STRING" id="145854.GA0074692_4168"/>
<sequence length="419" mass="41552">MSDEYVQRYEPVSHEQLYQGVQAGNAEQIDTLATAWSSMKDTVDGLGRSLRADLDALDRTWVGDAGDEFQRRVNLVVQYSSSLSGGMGSVHEGLSLMSGPLRTAQRQAESPEETDDHDKAIGGAAKGALFGPAGAVIGAIAGHQQDKEEKEKAHQRMVKVVAELAASYDLSTFDRWSPPAPPPVDTPGGVGETSNTPRSGPGATTPTRAPGTGSPGHTGTSGAGDPDGPGRGEFIAPGLLPGPNSDTDPTAQPTPTTPGTGTSLSGASGTLLAGWTAGAGGMVASAATGSKPSSAGSGPSWASNALPAGGVIGTAALATGAGGGGSTPMARPAAGGTGLESRAAVGAGRSVTPGATDRAAAGNRPGTARGLRPGVLGGAPVTGGEDDESGTRSTWLTEDDMDWQAGSGTTPPVLGLNGN</sequence>
<evidence type="ECO:0000313" key="3">
    <source>
        <dbReference type="Proteomes" id="UP000198959"/>
    </source>
</evidence>
<feature type="region of interest" description="Disordered" evidence="1">
    <location>
        <begin position="321"/>
        <end position="419"/>
    </location>
</feature>
<dbReference type="Gene3D" id="1.20.1260.20">
    <property type="entry name" value="PPE superfamily"/>
    <property type="match status" value="1"/>
</dbReference>
<feature type="compositionally biased region" description="Low complexity" evidence="1">
    <location>
        <begin position="250"/>
        <end position="269"/>
    </location>
</feature>
<keyword evidence="3" id="KW-1185">Reference proteome</keyword>
<feature type="region of interest" description="Disordered" evidence="1">
    <location>
        <begin position="172"/>
        <end position="269"/>
    </location>
</feature>
<name>A0A1C6T2E1_9ACTN</name>
<accession>A0A1C6T2E1</accession>
<dbReference type="InterPro" id="IPR038332">
    <property type="entry name" value="PPE_sf"/>
</dbReference>